<dbReference type="AlphaFoldDB" id="A0A3M8AZ62"/>
<sequence length="358" mass="39118">MTDNLTLNVALLRRKVPNLTAAAKEAGLRPATVSNLCTGKIPVGRAEVRTLVSLAELAGCRLDDLIIRGGQTKMLETGIKVIDVFAPVVRGGTVGLVAKPGMGQLVVLTELFLRLKQTGFTPVFWRPARDVVGMEEVISEAAAVCDSCEECFQAILQAEEHGTAVLAADRSYVLFGELGKLRGMLAEARVTDLTVFLIDVSGVATEEIVPYGPLDTLWQFDLVLSSKRYYPAIDPVASTATLLEDAHVENRHFTVQQKAKKLLRRYRELAQWLEASEQAAVPPEETETFVRGRRLELYLTQPFYIAEPVTKLAGVWVNAADSLEHVSRIVEGKTDGLDPQLLFYIGGLPDTVPTGEMG</sequence>
<dbReference type="GO" id="GO:0045259">
    <property type="term" value="C:proton-transporting ATP synthase complex"/>
    <property type="evidence" value="ECO:0007669"/>
    <property type="project" value="UniProtKB-KW"/>
</dbReference>
<evidence type="ECO:0000256" key="5">
    <source>
        <dbReference type="ARBA" id="ARBA00022840"/>
    </source>
</evidence>
<keyword evidence="3" id="KW-0813">Transport</keyword>
<keyword evidence="14" id="KW-1185">Reference proteome</keyword>
<keyword evidence="4" id="KW-0547">Nucleotide-binding</keyword>
<dbReference type="OrthoDB" id="2447669at2"/>
<keyword evidence="7" id="KW-0406">Ion transport</keyword>
<dbReference type="SUPFAM" id="SSF47917">
    <property type="entry name" value="C-terminal domain of alpha and beta subunits of F1 ATP synthase"/>
    <property type="match status" value="1"/>
</dbReference>
<organism evidence="12 13">
    <name type="scientific">Brevibacillus agri</name>
    <dbReference type="NCBI Taxonomy" id="51101"/>
    <lineage>
        <taxon>Bacteria</taxon>
        <taxon>Bacillati</taxon>
        <taxon>Bacillota</taxon>
        <taxon>Bacilli</taxon>
        <taxon>Bacillales</taxon>
        <taxon>Paenibacillaceae</taxon>
        <taxon>Brevibacillus</taxon>
    </lineage>
</organism>
<dbReference type="InterPro" id="IPR027417">
    <property type="entry name" value="P-loop_NTPase"/>
</dbReference>
<evidence type="ECO:0000256" key="7">
    <source>
        <dbReference type="ARBA" id="ARBA00023065"/>
    </source>
</evidence>
<proteinExistence type="inferred from homology"/>
<evidence type="ECO:0000313" key="14">
    <source>
        <dbReference type="Proteomes" id="UP000317180"/>
    </source>
</evidence>
<evidence type="ECO:0000256" key="10">
    <source>
        <dbReference type="ARBA" id="ARBA00023310"/>
    </source>
</evidence>
<dbReference type="GO" id="GO:0046933">
    <property type="term" value="F:proton-transporting ATP synthase activity, rotational mechanism"/>
    <property type="evidence" value="ECO:0007669"/>
    <property type="project" value="TreeGrafter"/>
</dbReference>
<evidence type="ECO:0000256" key="8">
    <source>
        <dbReference type="ARBA" id="ARBA00023136"/>
    </source>
</evidence>
<comment type="caution">
    <text evidence="12">The sequence shown here is derived from an EMBL/GenBank/DDBJ whole genome shotgun (WGS) entry which is preliminary data.</text>
</comment>
<dbReference type="InterPro" id="IPR050053">
    <property type="entry name" value="ATPase_alpha/beta_chains"/>
</dbReference>
<evidence type="ECO:0000256" key="3">
    <source>
        <dbReference type="ARBA" id="ARBA00022448"/>
    </source>
</evidence>
<protein>
    <recommendedName>
        <fullName evidence="15">F0F1 ATP synthase subunit beta</fullName>
    </recommendedName>
</protein>
<accession>A0A3M8AZ62</accession>
<gene>
    <name evidence="11" type="ORF">BAG01nite_03920</name>
    <name evidence="12" type="ORF">EB820_09605</name>
</gene>
<evidence type="ECO:0000256" key="9">
    <source>
        <dbReference type="ARBA" id="ARBA00023196"/>
    </source>
</evidence>
<dbReference type="PANTHER" id="PTHR15184:SF71">
    <property type="entry name" value="ATP SYNTHASE SUBUNIT BETA, MITOCHONDRIAL"/>
    <property type="match status" value="1"/>
</dbReference>
<dbReference type="GO" id="GO:0005524">
    <property type="term" value="F:ATP binding"/>
    <property type="evidence" value="ECO:0007669"/>
    <property type="project" value="UniProtKB-KW"/>
</dbReference>
<comment type="similarity">
    <text evidence="2">Belongs to the ATPase alpha/beta chains family.</text>
</comment>
<dbReference type="Proteomes" id="UP000317180">
    <property type="component" value="Unassembled WGS sequence"/>
</dbReference>
<dbReference type="RefSeq" id="WP_122952794.1">
    <property type="nucleotide sequence ID" value="NZ_BJOD01000003.1"/>
</dbReference>
<dbReference type="InterPro" id="IPR024034">
    <property type="entry name" value="ATPase_F1/V1_b/a_C"/>
</dbReference>
<evidence type="ECO:0000313" key="12">
    <source>
        <dbReference type="EMBL" id="RNB56491.1"/>
    </source>
</evidence>
<evidence type="ECO:0000256" key="2">
    <source>
        <dbReference type="ARBA" id="ARBA00008936"/>
    </source>
</evidence>
<comment type="subcellular location">
    <subcellularLocation>
        <location evidence="1">Membrane</location>
    </subcellularLocation>
</comment>
<reference evidence="12 13" key="1">
    <citation type="submission" date="2018-10" db="EMBL/GenBank/DDBJ databases">
        <title>Phylogenomics of Brevibacillus.</title>
        <authorList>
            <person name="Dunlap C."/>
        </authorList>
    </citation>
    <scope>NUCLEOTIDE SEQUENCE [LARGE SCALE GENOMIC DNA]</scope>
    <source>
        <strain evidence="12 13">NRRL NRS 1219</strain>
    </source>
</reference>
<reference evidence="11 14" key="2">
    <citation type="submission" date="2019-06" db="EMBL/GenBank/DDBJ databases">
        <title>Whole genome shotgun sequence of Brevibacillus agri NBRC 15538.</title>
        <authorList>
            <person name="Hosoyama A."/>
            <person name="Uohara A."/>
            <person name="Ohji S."/>
            <person name="Ichikawa N."/>
        </authorList>
    </citation>
    <scope>NUCLEOTIDE SEQUENCE [LARGE SCALE GENOMIC DNA]</scope>
    <source>
        <strain evidence="11 14">NBRC 15538</strain>
    </source>
</reference>
<evidence type="ECO:0000256" key="1">
    <source>
        <dbReference type="ARBA" id="ARBA00004370"/>
    </source>
</evidence>
<evidence type="ECO:0000256" key="6">
    <source>
        <dbReference type="ARBA" id="ARBA00022967"/>
    </source>
</evidence>
<keyword evidence="9" id="KW-0139">CF(1)</keyword>
<dbReference type="GeneID" id="82811068"/>
<evidence type="ECO:0000256" key="4">
    <source>
        <dbReference type="ARBA" id="ARBA00022741"/>
    </source>
</evidence>
<evidence type="ECO:0000313" key="11">
    <source>
        <dbReference type="EMBL" id="GED24290.1"/>
    </source>
</evidence>
<dbReference type="SUPFAM" id="SSF52540">
    <property type="entry name" value="P-loop containing nucleoside triphosphate hydrolases"/>
    <property type="match status" value="1"/>
</dbReference>
<name>A0A3M8AZ62_9BACL</name>
<dbReference type="EMBL" id="BJOD01000003">
    <property type="protein sequence ID" value="GED24290.1"/>
    <property type="molecule type" value="Genomic_DNA"/>
</dbReference>
<dbReference type="Gene3D" id="1.10.1140.10">
    <property type="entry name" value="Bovine Mitochondrial F1-atpase, Atp Synthase Beta Chain, Chain D, domain 3"/>
    <property type="match status" value="1"/>
</dbReference>
<dbReference type="Proteomes" id="UP000276178">
    <property type="component" value="Unassembled WGS sequence"/>
</dbReference>
<keyword evidence="5" id="KW-0067">ATP-binding</keyword>
<evidence type="ECO:0008006" key="15">
    <source>
        <dbReference type="Google" id="ProtNLM"/>
    </source>
</evidence>
<keyword evidence="6" id="KW-1278">Translocase</keyword>
<evidence type="ECO:0000313" key="13">
    <source>
        <dbReference type="Proteomes" id="UP000276178"/>
    </source>
</evidence>
<dbReference type="Gene3D" id="3.40.50.300">
    <property type="entry name" value="P-loop containing nucleotide triphosphate hydrolases"/>
    <property type="match status" value="1"/>
</dbReference>
<keyword evidence="10" id="KW-0066">ATP synthesis</keyword>
<keyword evidence="8" id="KW-0472">Membrane</keyword>
<dbReference type="PANTHER" id="PTHR15184">
    <property type="entry name" value="ATP SYNTHASE"/>
    <property type="match status" value="1"/>
</dbReference>
<dbReference type="EMBL" id="RHHN01000028">
    <property type="protein sequence ID" value="RNB56491.1"/>
    <property type="molecule type" value="Genomic_DNA"/>
</dbReference>